<name>A0A2H3BVX0_9AGAR</name>
<sequence>MESSENRTGDPSHPPAGETRTPAAAATEGAHSQNNVPSGTYLGLRNQLHFGGLGVSGYFNFSAMIFNCLQALLHATIRRTTLLILIAKRCPKTHEYGLPTMKKPQI</sequence>
<keyword evidence="3" id="KW-1185">Reference proteome</keyword>
<feature type="region of interest" description="Disordered" evidence="1">
    <location>
        <begin position="1"/>
        <end position="38"/>
    </location>
</feature>
<dbReference type="STRING" id="1076256.A0A2H3BVX0"/>
<proteinExistence type="predicted"/>
<dbReference type="EMBL" id="KZ293424">
    <property type="protein sequence ID" value="PBK71132.1"/>
    <property type="molecule type" value="Genomic_DNA"/>
</dbReference>
<dbReference type="Proteomes" id="UP000218334">
    <property type="component" value="Unassembled WGS sequence"/>
</dbReference>
<evidence type="ECO:0000313" key="2">
    <source>
        <dbReference type="EMBL" id="PBK71132.1"/>
    </source>
</evidence>
<feature type="compositionally biased region" description="Basic and acidic residues" evidence="1">
    <location>
        <begin position="1"/>
        <end position="10"/>
    </location>
</feature>
<gene>
    <name evidence="2" type="ORF">ARMSODRAFT_64740</name>
</gene>
<accession>A0A2H3BVX0</accession>
<evidence type="ECO:0000256" key="1">
    <source>
        <dbReference type="SAM" id="MobiDB-lite"/>
    </source>
</evidence>
<reference evidence="3" key="1">
    <citation type="journal article" date="2017" name="Nat. Ecol. Evol.">
        <title>Genome expansion and lineage-specific genetic innovations in the forest pathogenic fungi Armillaria.</title>
        <authorList>
            <person name="Sipos G."/>
            <person name="Prasanna A.N."/>
            <person name="Walter M.C."/>
            <person name="O'Connor E."/>
            <person name="Balint B."/>
            <person name="Krizsan K."/>
            <person name="Kiss B."/>
            <person name="Hess J."/>
            <person name="Varga T."/>
            <person name="Slot J."/>
            <person name="Riley R."/>
            <person name="Boka B."/>
            <person name="Rigling D."/>
            <person name="Barry K."/>
            <person name="Lee J."/>
            <person name="Mihaltcheva S."/>
            <person name="LaButti K."/>
            <person name="Lipzen A."/>
            <person name="Waldron R."/>
            <person name="Moloney N.M."/>
            <person name="Sperisen C."/>
            <person name="Kredics L."/>
            <person name="Vagvoelgyi C."/>
            <person name="Patrignani A."/>
            <person name="Fitzpatrick D."/>
            <person name="Nagy I."/>
            <person name="Doyle S."/>
            <person name="Anderson J.B."/>
            <person name="Grigoriev I.V."/>
            <person name="Gueldener U."/>
            <person name="Muensterkoetter M."/>
            <person name="Nagy L.G."/>
        </authorList>
    </citation>
    <scope>NUCLEOTIDE SEQUENCE [LARGE SCALE GENOMIC DNA]</scope>
    <source>
        <strain evidence="3">28-4</strain>
    </source>
</reference>
<dbReference type="AlphaFoldDB" id="A0A2H3BVX0"/>
<evidence type="ECO:0000313" key="3">
    <source>
        <dbReference type="Proteomes" id="UP000218334"/>
    </source>
</evidence>
<protein>
    <submittedName>
        <fullName evidence="2">Uncharacterized protein</fullName>
    </submittedName>
</protein>
<organism evidence="2 3">
    <name type="scientific">Armillaria solidipes</name>
    <dbReference type="NCBI Taxonomy" id="1076256"/>
    <lineage>
        <taxon>Eukaryota</taxon>
        <taxon>Fungi</taxon>
        <taxon>Dikarya</taxon>
        <taxon>Basidiomycota</taxon>
        <taxon>Agaricomycotina</taxon>
        <taxon>Agaricomycetes</taxon>
        <taxon>Agaricomycetidae</taxon>
        <taxon>Agaricales</taxon>
        <taxon>Marasmiineae</taxon>
        <taxon>Physalacriaceae</taxon>
        <taxon>Armillaria</taxon>
    </lineage>
</organism>